<feature type="non-terminal residue" evidence="6">
    <location>
        <position position="86"/>
    </location>
</feature>
<feature type="transmembrane region" description="Helical" evidence="5">
    <location>
        <begin position="42"/>
        <end position="62"/>
    </location>
</feature>
<dbReference type="InterPro" id="IPR005372">
    <property type="entry name" value="UPF0182"/>
</dbReference>
<organism evidence="6 7">
    <name type="scientific">Actinomadura adrarensis</name>
    <dbReference type="NCBI Taxonomy" id="1819600"/>
    <lineage>
        <taxon>Bacteria</taxon>
        <taxon>Bacillati</taxon>
        <taxon>Actinomycetota</taxon>
        <taxon>Actinomycetes</taxon>
        <taxon>Streptosporangiales</taxon>
        <taxon>Thermomonosporaceae</taxon>
        <taxon>Actinomadura</taxon>
    </lineage>
</organism>
<evidence type="ECO:0000256" key="2">
    <source>
        <dbReference type="ARBA" id="ARBA00022692"/>
    </source>
</evidence>
<evidence type="ECO:0000256" key="3">
    <source>
        <dbReference type="ARBA" id="ARBA00022989"/>
    </source>
</evidence>
<dbReference type="Proteomes" id="UP001597083">
    <property type="component" value="Unassembled WGS sequence"/>
</dbReference>
<keyword evidence="7" id="KW-1185">Reference proteome</keyword>
<keyword evidence="3 5" id="KW-1133">Transmembrane helix</keyword>
<reference evidence="7" key="1">
    <citation type="journal article" date="2019" name="Int. J. Syst. Evol. Microbiol.">
        <title>The Global Catalogue of Microorganisms (GCM) 10K type strain sequencing project: providing services to taxonomists for standard genome sequencing and annotation.</title>
        <authorList>
            <consortium name="The Broad Institute Genomics Platform"/>
            <consortium name="The Broad Institute Genome Sequencing Center for Infectious Disease"/>
            <person name="Wu L."/>
            <person name="Ma J."/>
        </authorList>
    </citation>
    <scope>NUCLEOTIDE SEQUENCE [LARGE SCALE GENOMIC DNA]</scope>
    <source>
        <strain evidence="7">JCM 31696</strain>
    </source>
</reference>
<dbReference type="Pfam" id="PF03699">
    <property type="entry name" value="UPF0182"/>
    <property type="match status" value="1"/>
</dbReference>
<evidence type="ECO:0000256" key="1">
    <source>
        <dbReference type="ARBA" id="ARBA00022475"/>
    </source>
</evidence>
<protein>
    <submittedName>
        <fullName evidence="6">UPF0182 family protein</fullName>
    </submittedName>
</protein>
<accession>A0ABW3CB05</accession>
<evidence type="ECO:0000313" key="7">
    <source>
        <dbReference type="Proteomes" id="UP001597083"/>
    </source>
</evidence>
<sequence>MVLAVLLVAFMLFTSVWTNLLWYRSVDFASVYTTELWAKILLFIGSGALMALLVGANVVIAYRLRPAYRPLSVEQQGLERYRAVID</sequence>
<dbReference type="EMBL" id="JBHTIR010000071">
    <property type="protein sequence ID" value="MFD0850712.1"/>
    <property type="molecule type" value="Genomic_DNA"/>
</dbReference>
<dbReference type="PANTHER" id="PTHR39344:SF1">
    <property type="entry name" value="UPF0182 PROTEIN SLL1060"/>
    <property type="match status" value="1"/>
</dbReference>
<keyword evidence="1" id="KW-1003">Cell membrane</keyword>
<proteinExistence type="predicted"/>
<evidence type="ECO:0000256" key="5">
    <source>
        <dbReference type="SAM" id="Phobius"/>
    </source>
</evidence>
<keyword evidence="2 5" id="KW-0812">Transmembrane</keyword>
<keyword evidence="4 5" id="KW-0472">Membrane</keyword>
<evidence type="ECO:0000256" key="4">
    <source>
        <dbReference type="ARBA" id="ARBA00023136"/>
    </source>
</evidence>
<name>A0ABW3CB05_9ACTN</name>
<gene>
    <name evidence="6" type="ORF">ACFQ07_00490</name>
</gene>
<evidence type="ECO:0000313" key="6">
    <source>
        <dbReference type="EMBL" id="MFD0850712.1"/>
    </source>
</evidence>
<comment type="caution">
    <text evidence="6">The sequence shown here is derived from an EMBL/GenBank/DDBJ whole genome shotgun (WGS) entry which is preliminary data.</text>
</comment>
<dbReference type="PANTHER" id="PTHR39344">
    <property type="entry name" value="UPF0182 PROTEIN SLL1060"/>
    <property type="match status" value="1"/>
</dbReference>